<dbReference type="InterPro" id="IPR046335">
    <property type="entry name" value="LacI/GalR-like_sensor"/>
</dbReference>
<dbReference type="EMBL" id="QRVK01000001">
    <property type="protein sequence ID" value="RGS44309.1"/>
    <property type="molecule type" value="Genomic_DNA"/>
</dbReference>
<dbReference type="OrthoDB" id="1835616at2"/>
<dbReference type="CDD" id="cd01949">
    <property type="entry name" value="GGDEF"/>
    <property type="match status" value="1"/>
</dbReference>
<dbReference type="SUPFAM" id="SSF55073">
    <property type="entry name" value="Nucleotide cyclase"/>
    <property type="match status" value="1"/>
</dbReference>
<keyword evidence="2" id="KW-0238">DNA-binding</keyword>
<dbReference type="Pfam" id="PF00990">
    <property type="entry name" value="GGDEF"/>
    <property type="match status" value="1"/>
</dbReference>
<reference evidence="5 6" key="1">
    <citation type="submission" date="2018-08" db="EMBL/GenBank/DDBJ databases">
        <title>A genome reference for cultivated species of the human gut microbiota.</title>
        <authorList>
            <person name="Zou Y."/>
            <person name="Xue W."/>
            <person name="Luo G."/>
        </authorList>
    </citation>
    <scope>NUCLEOTIDE SEQUENCE [LARGE SCALE GENOMIC DNA]</scope>
    <source>
        <strain evidence="5 6">AF22-21</strain>
    </source>
</reference>
<evidence type="ECO:0000313" key="5">
    <source>
        <dbReference type="EMBL" id="RGS44309.1"/>
    </source>
</evidence>
<dbReference type="AlphaFoldDB" id="A0A412IW29"/>
<sequence>MKKVALFMDGWKRYFTYAWPLGFMQKIKEARADVNLYIFNSNGNWNRDDGYSYGEYNIYNLPELTDFDGIIISVNNIKYPEVTAELLDRIRKSGVPAISLETAFDGLHFVGIDNYDAMYDMTRHMIEEHGAKKVWYLAGPKDNYEAQERCRAFRDCMDEYGLTVDYEDVLFGDFGFNDGVTGLEELLRAHGHTCIKHEKDGPDYGGPAEVYGEITSGSFADSAPDAEASNNEKMDERRLEERDIVRKILPDAIICANDNLAVGVCNRAEALGLSVPNDFKVTGFDNFDKAAYYTPRITTVSRIREKIGAAAAEIMLNIWAGNNPDTSSYIDYNCIFTESCGCGADAMLNGRQYLKNYIMGVVEREEIDESTLDFTHVLSKCKDYSELYPCVQSSYSQAECKKCVMVVDRSLVEMGGAGPTLSAAYDEDVFAVKGYPQRMQIVYRQGIADDGDDTYHSMFPLLDDEVGGNIFLFAPFHFGEKAAGFCCVENGYYLMDKQLWSTVMSEVNVAMINLFNKWRLEQINQELTAISIKDPLTQIYNREGMRQIAAKAFDKAAGQGRALLIMFADMDKLKYINDTYGHEYGDKAIRSAARAIAGGGGISSIPVRYGGDEFVSISIYDEAEPPEERKTAILEKAREIVAQEKLPFALEFSIGYVITDPDGDKTLEEYVREADHSMYQEKIQRRVSR</sequence>
<evidence type="ECO:0000259" key="4">
    <source>
        <dbReference type="PROSITE" id="PS50887"/>
    </source>
</evidence>
<evidence type="ECO:0000256" key="2">
    <source>
        <dbReference type="ARBA" id="ARBA00023125"/>
    </source>
</evidence>
<dbReference type="GO" id="GO:0000976">
    <property type="term" value="F:transcription cis-regulatory region binding"/>
    <property type="evidence" value="ECO:0007669"/>
    <property type="project" value="TreeGrafter"/>
</dbReference>
<dbReference type="NCBIfam" id="TIGR00254">
    <property type="entry name" value="GGDEF"/>
    <property type="match status" value="1"/>
</dbReference>
<dbReference type="SUPFAM" id="SSF53822">
    <property type="entry name" value="Periplasmic binding protein-like I"/>
    <property type="match status" value="2"/>
</dbReference>
<dbReference type="Pfam" id="PF00532">
    <property type="entry name" value="Peripla_BP_1"/>
    <property type="match status" value="1"/>
</dbReference>
<keyword evidence="1" id="KW-0805">Transcription regulation</keyword>
<dbReference type="InterPro" id="IPR000160">
    <property type="entry name" value="GGDEF_dom"/>
</dbReference>
<accession>A0A412IW29</accession>
<proteinExistence type="predicted"/>
<dbReference type="PANTHER" id="PTHR30146">
    <property type="entry name" value="LACI-RELATED TRANSCRIPTIONAL REPRESSOR"/>
    <property type="match status" value="1"/>
</dbReference>
<dbReference type="InterPro" id="IPR043128">
    <property type="entry name" value="Rev_trsase/Diguanyl_cyclase"/>
</dbReference>
<dbReference type="GO" id="GO:0003700">
    <property type="term" value="F:DNA-binding transcription factor activity"/>
    <property type="evidence" value="ECO:0007669"/>
    <property type="project" value="TreeGrafter"/>
</dbReference>
<organism evidence="5 6">
    <name type="scientific">Coprococcus eutactus</name>
    <dbReference type="NCBI Taxonomy" id="33043"/>
    <lineage>
        <taxon>Bacteria</taxon>
        <taxon>Bacillati</taxon>
        <taxon>Bacillota</taxon>
        <taxon>Clostridia</taxon>
        <taxon>Lachnospirales</taxon>
        <taxon>Lachnospiraceae</taxon>
        <taxon>Coprococcus</taxon>
    </lineage>
</organism>
<keyword evidence="3" id="KW-0804">Transcription</keyword>
<dbReference type="Proteomes" id="UP000283295">
    <property type="component" value="Unassembled WGS sequence"/>
</dbReference>
<evidence type="ECO:0000256" key="1">
    <source>
        <dbReference type="ARBA" id="ARBA00023015"/>
    </source>
</evidence>
<dbReference type="PROSITE" id="PS50887">
    <property type="entry name" value="GGDEF"/>
    <property type="match status" value="1"/>
</dbReference>
<dbReference type="Gene3D" id="3.30.70.270">
    <property type="match status" value="1"/>
</dbReference>
<comment type="caution">
    <text evidence="5">The sequence shown here is derived from an EMBL/GenBank/DDBJ whole genome shotgun (WGS) entry which is preliminary data.</text>
</comment>
<evidence type="ECO:0000313" key="6">
    <source>
        <dbReference type="Proteomes" id="UP000283295"/>
    </source>
</evidence>
<dbReference type="Gene3D" id="3.40.50.2300">
    <property type="match status" value="4"/>
</dbReference>
<dbReference type="InterPro" id="IPR001761">
    <property type="entry name" value="Peripla_BP/Lac1_sug-bd_dom"/>
</dbReference>
<evidence type="ECO:0000256" key="3">
    <source>
        <dbReference type="ARBA" id="ARBA00023163"/>
    </source>
</evidence>
<dbReference type="PANTHER" id="PTHR30146:SF24">
    <property type="entry name" value="XYLOSE OPERON REGULATORY PROTEIN"/>
    <property type="match status" value="1"/>
</dbReference>
<dbReference type="SMART" id="SM00267">
    <property type="entry name" value="GGDEF"/>
    <property type="match status" value="1"/>
</dbReference>
<dbReference type="CDD" id="cd06267">
    <property type="entry name" value="PBP1_LacI_sugar_binding-like"/>
    <property type="match status" value="1"/>
</dbReference>
<feature type="domain" description="GGDEF" evidence="4">
    <location>
        <begin position="561"/>
        <end position="689"/>
    </location>
</feature>
<dbReference type="Pfam" id="PF13377">
    <property type="entry name" value="Peripla_BP_3"/>
    <property type="match status" value="1"/>
</dbReference>
<dbReference type="InterPro" id="IPR029787">
    <property type="entry name" value="Nucleotide_cyclase"/>
</dbReference>
<dbReference type="InterPro" id="IPR028082">
    <property type="entry name" value="Peripla_BP_I"/>
</dbReference>
<gene>
    <name evidence="5" type="ORF">DWX94_00470</name>
</gene>
<name>A0A412IW29_9FIRM</name>
<protein>
    <submittedName>
        <fullName evidence="5">GGDEF domain-containing protein</fullName>
    </submittedName>
</protein>